<dbReference type="Proteomes" id="UP000265520">
    <property type="component" value="Unassembled WGS sequence"/>
</dbReference>
<name>A0A392SLA6_9FABA</name>
<protein>
    <submittedName>
        <fullName evidence="2">Uncharacterized protein</fullName>
    </submittedName>
</protein>
<evidence type="ECO:0000313" key="3">
    <source>
        <dbReference type="Proteomes" id="UP000265520"/>
    </source>
</evidence>
<sequence length="44" mass="4377">RLEEATAQATSAGVNATMVDDASDEETGSEAAEDESDSSGSVSV</sequence>
<keyword evidence="3" id="KW-1185">Reference proteome</keyword>
<evidence type="ECO:0000256" key="1">
    <source>
        <dbReference type="SAM" id="MobiDB-lite"/>
    </source>
</evidence>
<feature type="non-terminal residue" evidence="2">
    <location>
        <position position="1"/>
    </location>
</feature>
<accession>A0A392SLA6</accession>
<organism evidence="2 3">
    <name type="scientific">Trifolium medium</name>
    <dbReference type="NCBI Taxonomy" id="97028"/>
    <lineage>
        <taxon>Eukaryota</taxon>
        <taxon>Viridiplantae</taxon>
        <taxon>Streptophyta</taxon>
        <taxon>Embryophyta</taxon>
        <taxon>Tracheophyta</taxon>
        <taxon>Spermatophyta</taxon>
        <taxon>Magnoliopsida</taxon>
        <taxon>eudicotyledons</taxon>
        <taxon>Gunneridae</taxon>
        <taxon>Pentapetalae</taxon>
        <taxon>rosids</taxon>
        <taxon>fabids</taxon>
        <taxon>Fabales</taxon>
        <taxon>Fabaceae</taxon>
        <taxon>Papilionoideae</taxon>
        <taxon>50 kb inversion clade</taxon>
        <taxon>NPAAA clade</taxon>
        <taxon>Hologalegina</taxon>
        <taxon>IRL clade</taxon>
        <taxon>Trifolieae</taxon>
        <taxon>Trifolium</taxon>
    </lineage>
</organism>
<feature type="region of interest" description="Disordered" evidence="1">
    <location>
        <begin position="1"/>
        <end position="44"/>
    </location>
</feature>
<dbReference type="AlphaFoldDB" id="A0A392SLA6"/>
<reference evidence="2 3" key="1">
    <citation type="journal article" date="2018" name="Front. Plant Sci.">
        <title>Red Clover (Trifolium pratense) and Zigzag Clover (T. medium) - A Picture of Genomic Similarities and Differences.</title>
        <authorList>
            <person name="Dluhosova J."/>
            <person name="Istvanek J."/>
            <person name="Nedelnik J."/>
            <person name="Repkova J."/>
        </authorList>
    </citation>
    <scope>NUCLEOTIDE SEQUENCE [LARGE SCALE GENOMIC DNA]</scope>
    <source>
        <strain evidence="3">cv. 10/8</strain>
        <tissue evidence="2">Leaf</tissue>
    </source>
</reference>
<proteinExistence type="predicted"/>
<feature type="compositionally biased region" description="Acidic residues" evidence="1">
    <location>
        <begin position="21"/>
        <end position="37"/>
    </location>
</feature>
<evidence type="ECO:0000313" key="2">
    <source>
        <dbReference type="EMBL" id="MCI49222.1"/>
    </source>
</evidence>
<dbReference type="EMBL" id="LXQA010397995">
    <property type="protein sequence ID" value="MCI49222.1"/>
    <property type="molecule type" value="Genomic_DNA"/>
</dbReference>
<comment type="caution">
    <text evidence="2">The sequence shown here is derived from an EMBL/GenBank/DDBJ whole genome shotgun (WGS) entry which is preliminary data.</text>
</comment>